<proteinExistence type="predicted"/>
<reference evidence="3" key="1">
    <citation type="journal article" date="2019" name="Int. J. Syst. Evol. Microbiol.">
        <title>The Global Catalogue of Microorganisms (GCM) 10K type strain sequencing project: providing services to taxonomists for standard genome sequencing and annotation.</title>
        <authorList>
            <consortium name="The Broad Institute Genomics Platform"/>
            <consortium name="The Broad Institute Genome Sequencing Center for Infectious Disease"/>
            <person name="Wu L."/>
            <person name="Ma J."/>
        </authorList>
    </citation>
    <scope>NUCLEOTIDE SEQUENCE [LARGE SCALE GENOMIC DNA]</scope>
    <source>
        <strain evidence="3">TBRC 4489</strain>
    </source>
</reference>
<dbReference type="RefSeq" id="WP_377288907.1">
    <property type="nucleotide sequence ID" value="NZ_JBHSBM010000017.1"/>
</dbReference>
<evidence type="ECO:0000256" key="1">
    <source>
        <dbReference type="SAM" id="MobiDB-lite"/>
    </source>
</evidence>
<feature type="region of interest" description="Disordered" evidence="1">
    <location>
        <begin position="262"/>
        <end position="324"/>
    </location>
</feature>
<organism evidence="2 3">
    <name type="scientific">Planomonospora corallina</name>
    <dbReference type="NCBI Taxonomy" id="1806052"/>
    <lineage>
        <taxon>Bacteria</taxon>
        <taxon>Bacillati</taxon>
        <taxon>Actinomycetota</taxon>
        <taxon>Actinomycetes</taxon>
        <taxon>Streptosporangiales</taxon>
        <taxon>Streptosporangiaceae</taxon>
        <taxon>Planomonospora</taxon>
    </lineage>
</organism>
<comment type="caution">
    <text evidence="2">The sequence shown here is derived from an EMBL/GenBank/DDBJ whole genome shotgun (WGS) entry which is preliminary data.</text>
</comment>
<evidence type="ECO:0000313" key="3">
    <source>
        <dbReference type="Proteomes" id="UP001595850"/>
    </source>
</evidence>
<name>A0ABV8I798_9ACTN</name>
<dbReference type="Proteomes" id="UP001595850">
    <property type="component" value="Unassembled WGS sequence"/>
</dbReference>
<accession>A0ABV8I798</accession>
<evidence type="ECO:0000313" key="2">
    <source>
        <dbReference type="EMBL" id="MFC4060082.1"/>
    </source>
</evidence>
<feature type="compositionally biased region" description="Basic and acidic residues" evidence="1">
    <location>
        <begin position="27"/>
        <end position="44"/>
    </location>
</feature>
<feature type="region of interest" description="Disordered" evidence="1">
    <location>
        <begin position="1"/>
        <end position="180"/>
    </location>
</feature>
<feature type="compositionally biased region" description="Polar residues" evidence="1">
    <location>
        <begin position="298"/>
        <end position="309"/>
    </location>
</feature>
<feature type="compositionally biased region" description="Low complexity" evidence="1">
    <location>
        <begin position="262"/>
        <end position="286"/>
    </location>
</feature>
<gene>
    <name evidence="2" type="ORF">ACFOWE_17390</name>
</gene>
<sequence>MNDRPDRDPERPASGPPADRLVHSVRPGRDGRSAPDGRDGRGDGLGDTGPMAPPRQRAGHAGPSDPVSHDDAPAGRPGDLADTGPAQTDADRPGSGSAAVPDPAHTGPGHSDPGHSDSAERTGAGRRAGGEADAAAPRAGEHLADGGRVTTPAPASGGTVPAAGARSPARLSLLDADPEDVRRRWQQVQVGFVDDPRGAVERADSLLGEMTEAIRAALESRTSDLRSRWRDGRDDDTERLRTALRDYRSVLEQLLELAAVPAGNGASPGASSGGAPAAEPRSGSPSLNAASVGAPSGNAASADTPSGNAASVGAPSGSTPAGRE</sequence>
<feature type="compositionally biased region" description="Basic and acidic residues" evidence="1">
    <location>
        <begin position="1"/>
        <end position="11"/>
    </location>
</feature>
<keyword evidence="3" id="KW-1185">Reference proteome</keyword>
<protein>
    <submittedName>
        <fullName evidence="2">Uncharacterized protein</fullName>
    </submittedName>
</protein>
<dbReference type="EMBL" id="JBHSBM010000017">
    <property type="protein sequence ID" value="MFC4060082.1"/>
    <property type="molecule type" value="Genomic_DNA"/>
</dbReference>